<reference evidence="6 7" key="1">
    <citation type="submission" date="2019-03" db="EMBL/GenBank/DDBJ databases">
        <title>Deep-cultivation of Planctomycetes and their phenomic and genomic characterization uncovers novel biology.</title>
        <authorList>
            <person name="Wiegand S."/>
            <person name="Jogler M."/>
            <person name="Boedeker C."/>
            <person name="Pinto D."/>
            <person name="Vollmers J."/>
            <person name="Rivas-Marin E."/>
            <person name="Kohn T."/>
            <person name="Peeters S.H."/>
            <person name="Heuer A."/>
            <person name="Rast P."/>
            <person name="Oberbeckmann S."/>
            <person name="Bunk B."/>
            <person name="Jeske O."/>
            <person name="Meyerdierks A."/>
            <person name="Storesund J.E."/>
            <person name="Kallscheuer N."/>
            <person name="Luecker S."/>
            <person name="Lage O.M."/>
            <person name="Pohl T."/>
            <person name="Merkel B.J."/>
            <person name="Hornburger P."/>
            <person name="Mueller R.-W."/>
            <person name="Bruemmer F."/>
            <person name="Labrenz M."/>
            <person name="Spormann A.M."/>
            <person name="Op den Camp H."/>
            <person name="Overmann J."/>
            <person name="Amann R."/>
            <person name="Jetten M.S.M."/>
            <person name="Mascher T."/>
            <person name="Medema M.H."/>
            <person name="Devos D.P."/>
            <person name="Kaster A.-K."/>
            <person name="Ovreas L."/>
            <person name="Rohde M."/>
            <person name="Galperin M.Y."/>
            <person name="Jogler C."/>
        </authorList>
    </citation>
    <scope>NUCLEOTIDE SEQUENCE [LARGE SCALE GENOMIC DNA]</scope>
    <source>
        <strain evidence="6 7">Enr13</strain>
    </source>
</reference>
<dbReference type="EC" id="3.1.6.1" evidence="6"/>
<accession>A0A518HSN5</accession>
<dbReference type="PROSITE" id="PS00523">
    <property type="entry name" value="SULFATASE_1"/>
    <property type="match status" value="1"/>
</dbReference>
<evidence type="ECO:0000256" key="4">
    <source>
        <dbReference type="ARBA" id="ARBA00023180"/>
    </source>
</evidence>
<dbReference type="SUPFAM" id="SSF53649">
    <property type="entry name" value="Alkaline phosphatase-like"/>
    <property type="match status" value="1"/>
</dbReference>
<gene>
    <name evidence="6" type="ORF">Enr13x_36840</name>
</gene>
<keyword evidence="4" id="KW-0325">Glycoprotein</keyword>
<dbReference type="OrthoDB" id="237120at2"/>
<dbReference type="KEGG" id="snep:Enr13x_36840"/>
<comment type="similarity">
    <text evidence="1">Belongs to the sulfatase family.</text>
</comment>
<keyword evidence="3 6" id="KW-0378">Hydrolase</keyword>
<organism evidence="6 7">
    <name type="scientific">Stieleria neptunia</name>
    <dbReference type="NCBI Taxonomy" id="2527979"/>
    <lineage>
        <taxon>Bacteria</taxon>
        <taxon>Pseudomonadati</taxon>
        <taxon>Planctomycetota</taxon>
        <taxon>Planctomycetia</taxon>
        <taxon>Pirellulales</taxon>
        <taxon>Pirellulaceae</taxon>
        <taxon>Stieleria</taxon>
    </lineage>
</organism>
<dbReference type="InterPro" id="IPR000917">
    <property type="entry name" value="Sulfatase_N"/>
</dbReference>
<sequence>MNLQEHTRPLFQAFVVTVAFLSLGVAAEADDKRPNILVILTDDQRYDAMGFVGHPFLKTPHIDRIAREGAHLKNAFVTTSLCSPSRASILTGLYAHNHRVVDNYNPIPKGLRYFPEYLQEAGYETAFIGKWHMGGMIDHVQPGFDHWISFKGQGVYFGDLNEGKVKGRYVPQVNRDGFNVNGKRVPQKGYVTDILDRFSREWLEDRKGDKPWMLYLSHKAVHADFLPANRHAFSYQDAPFERPKSWFESPEEFTDVPRWVQHQRNSRHGVEFAYYTNLNIETYYKRYCETIRAIDESTGRIMSLLESRGELDNTLIIYLGDNGFLFGEHGLIDKRCAYEASIRIPMVMRCPKQFDGGQTIDDVVANIDVAPTLLDAAGIDKPEHMDGESFLPLLQGKDVDWRDYLLYEYYWERNYPQTPTMHALCGKRYKYIRYHGVWDIDELFDLEKDPGEKRNLINDPAHQELIAELNTKLFEALRETNGTEMPILQDRGTKFLHRKDAGSRGTDFPNWFYRQPEASWQPSQ</sequence>
<keyword evidence="7" id="KW-1185">Reference proteome</keyword>
<evidence type="ECO:0000256" key="2">
    <source>
        <dbReference type="ARBA" id="ARBA00022729"/>
    </source>
</evidence>
<keyword evidence="2" id="KW-0732">Signal</keyword>
<dbReference type="InterPro" id="IPR017850">
    <property type="entry name" value="Alkaline_phosphatase_core_sf"/>
</dbReference>
<dbReference type="Pfam" id="PF00884">
    <property type="entry name" value="Sulfatase"/>
    <property type="match status" value="1"/>
</dbReference>
<evidence type="ECO:0000256" key="3">
    <source>
        <dbReference type="ARBA" id="ARBA00022801"/>
    </source>
</evidence>
<dbReference type="PANTHER" id="PTHR43108:SF8">
    <property type="entry name" value="SD21168P"/>
    <property type="match status" value="1"/>
</dbReference>
<evidence type="ECO:0000313" key="7">
    <source>
        <dbReference type="Proteomes" id="UP000319004"/>
    </source>
</evidence>
<dbReference type="Gene3D" id="3.40.720.10">
    <property type="entry name" value="Alkaline Phosphatase, subunit A"/>
    <property type="match status" value="1"/>
</dbReference>
<dbReference type="EMBL" id="CP037423">
    <property type="protein sequence ID" value="QDV43824.1"/>
    <property type="molecule type" value="Genomic_DNA"/>
</dbReference>
<dbReference type="CDD" id="cd16031">
    <property type="entry name" value="G6S_like"/>
    <property type="match status" value="1"/>
</dbReference>
<feature type="domain" description="Sulfatase N-terminal" evidence="5">
    <location>
        <begin position="34"/>
        <end position="379"/>
    </location>
</feature>
<evidence type="ECO:0000313" key="6">
    <source>
        <dbReference type="EMBL" id="QDV43824.1"/>
    </source>
</evidence>
<dbReference type="Proteomes" id="UP000319004">
    <property type="component" value="Chromosome"/>
</dbReference>
<evidence type="ECO:0000256" key="1">
    <source>
        <dbReference type="ARBA" id="ARBA00008779"/>
    </source>
</evidence>
<dbReference type="PANTHER" id="PTHR43108">
    <property type="entry name" value="N-ACETYLGLUCOSAMINE-6-SULFATASE FAMILY MEMBER"/>
    <property type="match status" value="1"/>
</dbReference>
<dbReference type="GO" id="GO:0004065">
    <property type="term" value="F:arylsulfatase activity"/>
    <property type="evidence" value="ECO:0007669"/>
    <property type="project" value="UniProtKB-EC"/>
</dbReference>
<dbReference type="RefSeq" id="WP_145388171.1">
    <property type="nucleotide sequence ID" value="NZ_CP037423.1"/>
</dbReference>
<name>A0A518HSN5_9BACT</name>
<protein>
    <submittedName>
        <fullName evidence="6">Arylsulfatase</fullName>
        <ecNumber evidence="6">3.1.6.1</ecNumber>
    </submittedName>
</protein>
<dbReference type="InterPro" id="IPR024607">
    <property type="entry name" value="Sulfatase_CS"/>
</dbReference>
<evidence type="ECO:0000259" key="5">
    <source>
        <dbReference type="Pfam" id="PF00884"/>
    </source>
</evidence>
<dbReference type="PROSITE" id="PS00149">
    <property type="entry name" value="SULFATASE_2"/>
    <property type="match status" value="1"/>
</dbReference>
<dbReference type="AlphaFoldDB" id="A0A518HSN5"/>
<proteinExistence type="inferred from homology"/>